<comment type="subcellular location">
    <subcellularLocation>
        <location evidence="1">Secreted</location>
    </subcellularLocation>
</comment>
<dbReference type="Proteomes" id="UP000242188">
    <property type="component" value="Unassembled WGS sequence"/>
</dbReference>
<feature type="signal peptide" evidence="6">
    <location>
        <begin position="1"/>
        <end position="18"/>
    </location>
</feature>
<evidence type="ECO:0000256" key="1">
    <source>
        <dbReference type="ARBA" id="ARBA00004613"/>
    </source>
</evidence>
<comment type="caution">
    <text evidence="8">The sequence shown here is derived from an EMBL/GenBank/DDBJ whole genome shotgun (WGS) entry which is preliminary data.</text>
</comment>
<protein>
    <submittedName>
        <fullName evidence="8">Complement C1q-like protein 4</fullName>
    </submittedName>
</protein>
<evidence type="ECO:0000313" key="9">
    <source>
        <dbReference type="Proteomes" id="UP000242188"/>
    </source>
</evidence>
<dbReference type="OrthoDB" id="6153471at2759"/>
<dbReference type="GO" id="GO:0005576">
    <property type="term" value="C:extracellular region"/>
    <property type="evidence" value="ECO:0007669"/>
    <property type="project" value="UniProtKB-SubCell"/>
</dbReference>
<keyword evidence="2" id="KW-0964">Secreted</keyword>
<evidence type="ECO:0000256" key="5">
    <source>
        <dbReference type="SAM" id="MobiDB-lite"/>
    </source>
</evidence>
<accession>A0A210PVB0</accession>
<dbReference type="SUPFAM" id="SSF49842">
    <property type="entry name" value="TNF-like"/>
    <property type="match status" value="1"/>
</dbReference>
<dbReference type="PANTHER" id="PTHR22923">
    <property type="entry name" value="CEREBELLIN-RELATED"/>
    <property type="match status" value="1"/>
</dbReference>
<gene>
    <name evidence="8" type="ORF">KP79_PYT16129</name>
</gene>
<dbReference type="PANTHER" id="PTHR22923:SF116">
    <property type="entry name" value="C1Q DOMAIN-CONTAINING PROTEIN"/>
    <property type="match status" value="1"/>
</dbReference>
<dbReference type="PRINTS" id="PR00007">
    <property type="entry name" value="COMPLEMNTC1Q"/>
</dbReference>
<keyword evidence="9" id="KW-1185">Reference proteome</keyword>
<organism evidence="8 9">
    <name type="scientific">Mizuhopecten yessoensis</name>
    <name type="common">Japanese scallop</name>
    <name type="synonym">Patinopecten yessoensis</name>
    <dbReference type="NCBI Taxonomy" id="6573"/>
    <lineage>
        <taxon>Eukaryota</taxon>
        <taxon>Metazoa</taxon>
        <taxon>Spiralia</taxon>
        <taxon>Lophotrochozoa</taxon>
        <taxon>Mollusca</taxon>
        <taxon>Bivalvia</taxon>
        <taxon>Autobranchia</taxon>
        <taxon>Pteriomorphia</taxon>
        <taxon>Pectinida</taxon>
        <taxon>Pectinoidea</taxon>
        <taxon>Pectinidae</taxon>
        <taxon>Mizuhopecten</taxon>
    </lineage>
</organism>
<dbReference type="InterPro" id="IPR008983">
    <property type="entry name" value="Tumour_necrosis_fac-like_dom"/>
</dbReference>
<keyword evidence="3 6" id="KW-0732">Signal</keyword>
<sequence>MMVKPLPVLVLFLSVATCQFHSNGKSDYVSDTISAFKHTVTELSRQIEDLKQFQKNEIEIVANLQEALRSVKIENKHLKARVAFLESRLAADFDESNEDQQNKDYSGNSHENRLPEEIEPNVTNAASDIVIGPPGAPPHRSKMARVAGTNRNAVAFYAYLSHNVPNPGADFTVKNDHPVTNIGGGYNPVSGIFTCPKAGVYVFSWSVGIGTNGEIYSELAKNGAAAGYLWTGEHTWAETSEKTLILELTQGDIITIKVERTGNTSPTMWGLRTSFSGYLIPY</sequence>
<evidence type="ECO:0000313" key="8">
    <source>
        <dbReference type="EMBL" id="OWF40396.1"/>
    </source>
</evidence>
<dbReference type="AlphaFoldDB" id="A0A210PVB0"/>
<keyword evidence="4" id="KW-0175">Coiled coil</keyword>
<reference evidence="8 9" key="1">
    <citation type="journal article" date="2017" name="Nat. Ecol. Evol.">
        <title>Scallop genome provides insights into evolution of bilaterian karyotype and development.</title>
        <authorList>
            <person name="Wang S."/>
            <person name="Zhang J."/>
            <person name="Jiao W."/>
            <person name="Li J."/>
            <person name="Xun X."/>
            <person name="Sun Y."/>
            <person name="Guo X."/>
            <person name="Huan P."/>
            <person name="Dong B."/>
            <person name="Zhang L."/>
            <person name="Hu X."/>
            <person name="Sun X."/>
            <person name="Wang J."/>
            <person name="Zhao C."/>
            <person name="Wang Y."/>
            <person name="Wang D."/>
            <person name="Huang X."/>
            <person name="Wang R."/>
            <person name="Lv J."/>
            <person name="Li Y."/>
            <person name="Zhang Z."/>
            <person name="Liu B."/>
            <person name="Lu W."/>
            <person name="Hui Y."/>
            <person name="Liang J."/>
            <person name="Zhou Z."/>
            <person name="Hou R."/>
            <person name="Li X."/>
            <person name="Liu Y."/>
            <person name="Li H."/>
            <person name="Ning X."/>
            <person name="Lin Y."/>
            <person name="Zhao L."/>
            <person name="Xing Q."/>
            <person name="Dou J."/>
            <person name="Li Y."/>
            <person name="Mao J."/>
            <person name="Guo H."/>
            <person name="Dou H."/>
            <person name="Li T."/>
            <person name="Mu C."/>
            <person name="Jiang W."/>
            <person name="Fu Q."/>
            <person name="Fu X."/>
            <person name="Miao Y."/>
            <person name="Liu J."/>
            <person name="Yu Q."/>
            <person name="Li R."/>
            <person name="Liao H."/>
            <person name="Li X."/>
            <person name="Kong Y."/>
            <person name="Jiang Z."/>
            <person name="Chourrout D."/>
            <person name="Li R."/>
            <person name="Bao Z."/>
        </authorList>
    </citation>
    <scope>NUCLEOTIDE SEQUENCE [LARGE SCALE GENOMIC DNA]</scope>
    <source>
        <strain evidence="8 9">PY_sf001</strain>
    </source>
</reference>
<dbReference type="Gene3D" id="2.60.120.40">
    <property type="match status" value="1"/>
</dbReference>
<evidence type="ECO:0000259" key="7">
    <source>
        <dbReference type="PROSITE" id="PS50871"/>
    </source>
</evidence>
<feature type="region of interest" description="Disordered" evidence="5">
    <location>
        <begin position="95"/>
        <end position="114"/>
    </location>
</feature>
<feature type="coiled-coil region" evidence="4">
    <location>
        <begin position="61"/>
        <end position="88"/>
    </location>
</feature>
<dbReference type="Pfam" id="PF00386">
    <property type="entry name" value="C1q"/>
    <property type="match status" value="1"/>
</dbReference>
<evidence type="ECO:0000256" key="4">
    <source>
        <dbReference type="SAM" id="Coils"/>
    </source>
</evidence>
<dbReference type="InterPro" id="IPR001073">
    <property type="entry name" value="C1q_dom"/>
</dbReference>
<feature type="domain" description="C1q" evidence="7">
    <location>
        <begin position="149"/>
        <end position="282"/>
    </location>
</feature>
<dbReference type="InterPro" id="IPR050822">
    <property type="entry name" value="Cerebellin_Synaptic_Org"/>
</dbReference>
<dbReference type="EMBL" id="NEDP02005467">
    <property type="protein sequence ID" value="OWF40396.1"/>
    <property type="molecule type" value="Genomic_DNA"/>
</dbReference>
<evidence type="ECO:0000256" key="2">
    <source>
        <dbReference type="ARBA" id="ARBA00022525"/>
    </source>
</evidence>
<proteinExistence type="predicted"/>
<evidence type="ECO:0000256" key="6">
    <source>
        <dbReference type="SAM" id="SignalP"/>
    </source>
</evidence>
<dbReference type="PROSITE" id="PS50871">
    <property type="entry name" value="C1Q"/>
    <property type="match status" value="1"/>
</dbReference>
<evidence type="ECO:0000256" key="3">
    <source>
        <dbReference type="ARBA" id="ARBA00022729"/>
    </source>
</evidence>
<dbReference type="SMART" id="SM00110">
    <property type="entry name" value="C1Q"/>
    <property type="match status" value="1"/>
</dbReference>
<feature type="chain" id="PRO_5013278834" evidence="6">
    <location>
        <begin position="19"/>
        <end position="282"/>
    </location>
</feature>
<name>A0A210PVB0_MIZYE</name>